<dbReference type="EMBL" id="VKID01000001">
    <property type="protein sequence ID" value="TRX99960.1"/>
    <property type="molecule type" value="Genomic_DNA"/>
</dbReference>
<dbReference type="GeneID" id="41338764"/>
<feature type="domain" description="Type I restriction modification DNA specificity" evidence="4">
    <location>
        <begin position="45"/>
        <end position="182"/>
    </location>
</feature>
<dbReference type="InterPro" id="IPR000055">
    <property type="entry name" value="Restrct_endonuc_typeI_TRD"/>
</dbReference>
<comment type="similarity">
    <text evidence="1">Belongs to the type-I restriction system S methylase family.</text>
</comment>
<dbReference type="RefSeq" id="WP_012242538.1">
    <property type="nucleotide sequence ID" value="NZ_JACAOE010000001.1"/>
</dbReference>
<evidence type="ECO:0000256" key="2">
    <source>
        <dbReference type="ARBA" id="ARBA00022747"/>
    </source>
</evidence>
<organism evidence="5 6">
    <name type="scientific">Acholeplasma laidlawii</name>
    <dbReference type="NCBI Taxonomy" id="2148"/>
    <lineage>
        <taxon>Bacteria</taxon>
        <taxon>Bacillati</taxon>
        <taxon>Mycoplasmatota</taxon>
        <taxon>Mollicutes</taxon>
        <taxon>Acholeplasmatales</taxon>
        <taxon>Acholeplasmataceae</taxon>
        <taxon>Acholeplasma</taxon>
    </lineage>
</organism>
<dbReference type="CDD" id="cd17246">
    <property type="entry name" value="RMtype1_S_SonII-TRD2-CR2_like"/>
    <property type="match status" value="1"/>
</dbReference>
<keyword evidence="5" id="KW-0255">Endonuclease</keyword>
<comment type="caution">
    <text evidence="5">The sequence shown here is derived from an EMBL/GenBank/DDBJ whole genome shotgun (WGS) entry which is preliminary data.</text>
</comment>
<evidence type="ECO:0000313" key="5">
    <source>
        <dbReference type="EMBL" id="TRX99960.1"/>
    </source>
</evidence>
<dbReference type="OMA" id="SWFIDFD"/>
<dbReference type="PANTHER" id="PTHR30408:SF13">
    <property type="entry name" value="TYPE I RESTRICTION ENZYME HINDI SPECIFICITY SUBUNIT"/>
    <property type="match status" value="1"/>
</dbReference>
<proteinExistence type="inferred from homology"/>
<evidence type="ECO:0000259" key="4">
    <source>
        <dbReference type="Pfam" id="PF01420"/>
    </source>
</evidence>
<dbReference type="InterPro" id="IPR052021">
    <property type="entry name" value="Type-I_RS_S_subunit"/>
</dbReference>
<sequence>MSFDQWSKVNLVDCLDKLIDYRGKTPAKSEKGILTLSAKSVKNSNIDYSEAYTISEDEYKKFMVRGIPVKGDILITTEAPMGQVAKLDRDGVAVAQRLLTLRPNPKILDNDYLLYYLQSPIGQAELKARESGSTVTGIKQAEFRKINIILPPLSEQKVIANILSSLDDKIELNNKINKNLEELAQTLYKRWFVDFDFPNEEGESYKSSGGEMVESELGLIPKGWKVESIGRSSISKLISSGINEFNGTKKYIATADVTNLSIRSFVTEIDFKKRPSRANMQPIAGSLWFAKMKDSRKMIRVSKSSSYLIDKCIFSTGFAGLFAPKYSNYIWTILTTKDFDDTKNNLCNGTTMQAINNENINRIRILIPDNKTLDLFESVSEPIFEKIQFNEIESNKLSKIRDELLPKLMNGEIEVPIEE</sequence>
<keyword evidence="3" id="KW-0238">DNA-binding</keyword>
<keyword evidence="5" id="KW-0378">Hydrolase</keyword>
<accession>A0A553IIC8</accession>
<reference evidence="5 6" key="1">
    <citation type="submission" date="2019-07" db="EMBL/GenBank/DDBJ databases">
        <title>Genome sequence of Acholeplasma laidlawii strain with increased resistance to erythromycin.</title>
        <authorList>
            <person name="Medvedeva E.S."/>
            <person name="Baranova N.B."/>
            <person name="Siniagina M.N."/>
            <person name="Mouzykantov A."/>
            <person name="Chernova O.A."/>
            <person name="Chernov V.M."/>
        </authorList>
    </citation>
    <scope>NUCLEOTIDE SEQUENCE [LARGE SCALE GENOMIC DNA]</scope>
    <source>
        <strain evidence="5 6">PG8REry</strain>
    </source>
</reference>
<evidence type="ECO:0000313" key="6">
    <source>
        <dbReference type="Proteomes" id="UP000315938"/>
    </source>
</evidence>
<keyword evidence="2" id="KW-0680">Restriction system</keyword>
<protein>
    <submittedName>
        <fullName evidence="5">Restriction endonuclease subunit S</fullName>
    </submittedName>
</protein>
<dbReference type="Gene3D" id="3.90.220.20">
    <property type="entry name" value="DNA methylase specificity domains"/>
    <property type="match status" value="2"/>
</dbReference>
<dbReference type="GO" id="GO:0004519">
    <property type="term" value="F:endonuclease activity"/>
    <property type="evidence" value="ECO:0007669"/>
    <property type="project" value="UniProtKB-KW"/>
</dbReference>
<dbReference type="SUPFAM" id="SSF116734">
    <property type="entry name" value="DNA methylase specificity domain"/>
    <property type="match status" value="2"/>
</dbReference>
<dbReference type="GO" id="GO:0003677">
    <property type="term" value="F:DNA binding"/>
    <property type="evidence" value="ECO:0007669"/>
    <property type="project" value="UniProtKB-KW"/>
</dbReference>
<dbReference type="Proteomes" id="UP000315938">
    <property type="component" value="Unassembled WGS sequence"/>
</dbReference>
<dbReference type="Pfam" id="PF01420">
    <property type="entry name" value="Methylase_S"/>
    <property type="match status" value="1"/>
</dbReference>
<dbReference type="InterPro" id="IPR044946">
    <property type="entry name" value="Restrct_endonuc_typeI_TRD_sf"/>
</dbReference>
<gene>
    <name evidence="5" type="ORF">FNV44_02660</name>
</gene>
<dbReference type="PANTHER" id="PTHR30408">
    <property type="entry name" value="TYPE-1 RESTRICTION ENZYME ECOKI SPECIFICITY PROTEIN"/>
    <property type="match status" value="1"/>
</dbReference>
<evidence type="ECO:0000256" key="1">
    <source>
        <dbReference type="ARBA" id="ARBA00010923"/>
    </source>
</evidence>
<evidence type="ECO:0000256" key="3">
    <source>
        <dbReference type="ARBA" id="ARBA00023125"/>
    </source>
</evidence>
<keyword evidence="5" id="KW-0540">Nuclease</keyword>
<name>A0A553IIC8_ACHLA</name>
<dbReference type="GO" id="GO:0009307">
    <property type="term" value="P:DNA restriction-modification system"/>
    <property type="evidence" value="ECO:0007669"/>
    <property type="project" value="UniProtKB-KW"/>
</dbReference>
<dbReference type="AlphaFoldDB" id="A0A553IIC8"/>